<dbReference type="GO" id="GO:0005737">
    <property type="term" value="C:cytoplasm"/>
    <property type="evidence" value="ECO:0007669"/>
    <property type="project" value="UniProtKB-SubCell"/>
</dbReference>
<sequence length="171" mass="18342">MLDLSYSLERVLQEDPAARNKWEVLLLYPGIHALLCYRLAHALHKRRFYFIARALSQLARFITGIEIHPGAKIGRGLFIDHGMGVVIGETTEIGDDVTIYHGVTLGGTGKFKGKRHPTLGNRVVVGAGAKVLGAICVGDDVKIGANAVVLSDLPTGSTAVGSKAKTITKDR</sequence>
<reference evidence="14 15" key="1">
    <citation type="submission" date="2013-11" db="EMBL/GenBank/DDBJ databases">
        <title>Estimation of Helicobacter pylori bacteriophage ecology using H. pylori isolates.</title>
        <authorList>
            <person name="Uchiyama J."/>
            <person name="Takemura-Uchiyama I."/>
            <person name="Ujihara T."/>
            <person name="Matsuzaki S."/>
        </authorList>
    </citation>
    <scope>NUCLEOTIDE SEQUENCE [LARGE SCALE GENOMIC DNA]</scope>
    <source>
        <strain evidence="14 15">NY40</strain>
    </source>
</reference>
<keyword evidence="11 13" id="KW-0012">Acyltransferase</keyword>
<dbReference type="EMBL" id="AP014523">
    <property type="protein sequence ID" value="BAO97225.1"/>
    <property type="molecule type" value="Genomic_DNA"/>
</dbReference>
<comment type="similarity">
    <text evidence="3 13">Belongs to the transferase hexapeptide repeat family.</text>
</comment>
<dbReference type="InterPro" id="IPR001451">
    <property type="entry name" value="Hexapep"/>
</dbReference>
<dbReference type="GO" id="GO:0009001">
    <property type="term" value="F:serine O-acetyltransferase activity"/>
    <property type="evidence" value="ECO:0007669"/>
    <property type="project" value="UniProtKB-EC"/>
</dbReference>
<name>A0A060PRM5_HELPX</name>
<evidence type="ECO:0000256" key="7">
    <source>
        <dbReference type="ARBA" id="ARBA00022605"/>
    </source>
</evidence>
<evidence type="ECO:0000256" key="10">
    <source>
        <dbReference type="ARBA" id="ARBA00023192"/>
    </source>
</evidence>
<dbReference type="HOGENOM" id="CLU_051638_10_1_7"/>
<dbReference type="CDD" id="cd03354">
    <property type="entry name" value="LbH_SAT"/>
    <property type="match status" value="1"/>
</dbReference>
<evidence type="ECO:0000256" key="4">
    <source>
        <dbReference type="ARBA" id="ARBA00013266"/>
    </source>
</evidence>
<evidence type="ECO:0000256" key="11">
    <source>
        <dbReference type="ARBA" id="ARBA00023315"/>
    </source>
</evidence>
<comment type="subcellular location">
    <subcellularLocation>
        <location evidence="1">Cytoplasm</location>
    </subcellularLocation>
</comment>
<dbReference type="Proteomes" id="UP000031662">
    <property type="component" value="Chromosome"/>
</dbReference>
<evidence type="ECO:0000256" key="1">
    <source>
        <dbReference type="ARBA" id="ARBA00004496"/>
    </source>
</evidence>
<evidence type="ECO:0000256" key="12">
    <source>
        <dbReference type="ARBA" id="ARBA00049486"/>
    </source>
</evidence>
<keyword evidence="7" id="KW-0028">Amino-acid biosynthesis</keyword>
<dbReference type="Pfam" id="PF00132">
    <property type="entry name" value="Hexapep"/>
    <property type="match status" value="1"/>
</dbReference>
<comment type="catalytic activity">
    <reaction evidence="12 13">
        <text>L-serine + acetyl-CoA = O-acetyl-L-serine + CoA</text>
        <dbReference type="Rhea" id="RHEA:24560"/>
        <dbReference type="ChEBI" id="CHEBI:33384"/>
        <dbReference type="ChEBI" id="CHEBI:57287"/>
        <dbReference type="ChEBI" id="CHEBI:57288"/>
        <dbReference type="ChEBI" id="CHEBI:58340"/>
        <dbReference type="EC" id="2.3.1.30"/>
    </reaction>
</comment>
<dbReference type="FunFam" id="1.10.3130.10:FF:000003">
    <property type="entry name" value="Serine acetyltransferase"/>
    <property type="match status" value="1"/>
</dbReference>
<dbReference type="GO" id="GO:0006535">
    <property type="term" value="P:cysteine biosynthetic process from serine"/>
    <property type="evidence" value="ECO:0007669"/>
    <property type="project" value="InterPro"/>
</dbReference>
<accession>A0A060PRM5</accession>
<dbReference type="SMR" id="A0A060PRM5"/>
<evidence type="ECO:0000256" key="6">
    <source>
        <dbReference type="ARBA" id="ARBA00022490"/>
    </source>
</evidence>
<dbReference type="Gene3D" id="2.160.10.10">
    <property type="entry name" value="Hexapeptide repeat proteins"/>
    <property type="match status" value="1"/>
</dbReference>
<evidence type="ECO:0000313" key="14">
    <source>
        <dbReference type="EMBL" id="BAO97225.1"/>
    </source>
</evidence>
<dbReference type="NCBIfam" id="NF041874">
    <property type="entry name" value="EPS_EpsC"/>
    <property type="match status" value="1"/>
</dbReference>
<dbReference type="SUPFAM" id="SSF51161">
    <property type="entry name" value="Trimeric LpxA-like enzymes"/>
    <property type="match status" value="1"/>
</dbReference>
<organism evidence="14 15">
    <name type="scientific">Helicobacter pylori NY40</name>
    <dbReference type="NCBI Taxonomy" id="1426844"/>
    <lineage>
        <taxon>Bacteria</taxon>
        <taxon>Pseudomonadati</taxon>
        <taxon>Campylobacterota</taxon>
        <taxon>Epsilonproteobacteria</taxon>
        <taxon>Campylobacterales</taxon>
        <taxon>Helicobacteraceae</taxon>
        <taxon>Helicobacter</taxon>
    </lineage>
</organism>
<dbReference type="FunFam" id="2.160.10.10:FF:000007">
    <property type="entry name" value="Serine acetyltransferase"/>
    <property type="match status" value="1"/>
</dbReference>
<dbReference type="AlphaFoldDB" id="A0A060PRM5"/>
<keyword evidence="10" id="KW-0198">Cysteine biosynthesis</keyword>
<gene>
    <name evidence="14" type="ORF">NY40_0200</name>
</gene>
<dbReference type="InterPro" id="IPR011004">
    <property type="entry name" value="Trimer_LpxA-like_sf"/>
</dbReference>
<dbReference type="InterPro" id="IPR005881">
    <property type="entry name" value="Ser_O-AcTrfase"/>
</dbReference>
<evidence type="ECO:0000256" key="3">
    <source>
        <dbReference type="ARBA" id="ARBA00007274"/>
    </source>
</evidence>
<evidence type="ECO:0000256" key="8">
    <source>
        <dbReference type="ARBA" id="ARBA00022679"/>
    </source>
</evidence>
<evidence type="ECO:0000313" key="15">
    <source>
        <dbReference type="Proteomes" id="UP000031662"/>
    </source>
</evidence>
<keyword evidence="8 13" id="KW-0808">Transferase</keyword>
<dbReference type="PANTHER" id="PTHR42811">
    <property type="entry name" value="SERINE ACETYLTRANSFERASE"/>
    <property type="match status" value="1"/>
</dbReference>
<evidence type="ECO:0000256" key="2">
    <source>
        <dbReference type="ARBA" id="ARBA00004876"/>
    </source>
</evidence>
<comment type="pathway">
    <text evidence="2">Amino-acid biosynthesis; L-cysteine biosynthesis; L-cysteine from L-serine: step 1/2.</text>
</comment>
<dbReference type="InterPro" id="IPR053376">
    <property type="entry name" value="Serine_acetyltransferase"/>
</dbReference>
<dbReference type="InterPro" id="IPR018357">
    <property type="entry name" value="Hexapep_transf_CS"/>
</dbReference>
<dbReference type="EC" id="2.3.1.30" evidence="4 13"/>
<evidence type="ECO:0000256" key="13">
    <source>
        <dbReference type="PIRNR" id="PIRNR000441"/>
    </source>
</evidence>
<dbReference type="RefSeq" id="WP_000886346.1">
    <property type="nucleotide sequence ID" value="NZ_AP014523.1"/>
</dbReference>
<dbReference type="NCBIfam" id="TIGR01172">
    <property type="entry name" value="cysE"/>
    <property type="match status" value="1"/>
</dbReference>
<keyword evidence="6" id="KW-0963">Cytoplasm</keyword>
<evidence type="ECO:0000256" key="5">
    <source>
        <dbReference type="ARBA" id="ARBA00018522"/>
    </source>
</evidence>
<keyword evidence="9" id="KW-0677">Repeat</keyword>
<protein>
    <recommendedName>
        <fullName evidence="5 13">Serine acetyltransferase</fullName>
        <ecNumber evidence="4 13">2.3.1.30</ecNumber>
    </recommendedName>
</protein>
<dbReference type="PROSITE" id="PS00101">
    <property type="entry name" value="HEXAPEP_TRANSFERASES"/>
    <property type="match status" value="1"/>
</dbReference>
<dbReference type="Gene3D" id="1.10.3130.10">
    <property type="entry name" value="serine acetyltransferase, domain 1"/>
    <property type="match status" value="1"/>
</dbReference>
<dbReference type="InterPro" id="IPR045304">
    <property type="entry name" value="LbH_SAT"/>
</dbReference>
<proteinExistence type="inferred from homology"/>
<evidence type="ECO:0000256" key="9">
    <source>
        <dbReference type="ARBA" id="ARBA00022737"/>
    </source>
</evidence>
<dbReference type="InterPro" id="IPR042122">
    <property type="entry name" value="Ser_AcTrfase_N_sf"/>
</dbReference>
<dbReference type="PIRSF" id="PIRSF000441">
    <property type="entry name" value="CysE"/>
    <property type="match status" value="1"/>
</dbReference>